<protein>
    <submittedName>
        <fullName evidence="1">Uncharacterized protein</fullName>
    </submittedName>
</protein>
<comment type="caution">
    <text evidence="1">The sequence shown here is derived from an EMBL/GenBank/DDBJ whole genome shotgun (WGS) entry which is preliminary data.</text>
</comment>
<dbReference type="Proteomes" id="UP001269081">
    <property type="component" value="Unassembled WGS sequence"/>
</dbReference>
<evidence type="ECO:0000313" key="2">
    <source>
        <dbReference type="Proteomes" id="UP001269081"/>
    </source>
</evidence>
<dbReference type="EMBL" id="JAVDWQ010000005">
    <property type="protein sequence ID" value="MDR7210008.1"/>
    <property type="molecule type" value="Genomic_DNA"/>
</dbReference>
<reference evidence="1 2" key="1">
    <citation type="submission" date="2023-07" db="EMBL/GenBank/DDBJ databases">
        <title>Sorghum-associated microbial communities from plants grown in Nebraska, USA.</title>
        <authorList>
            <person name="Schachtman D."/>
        </authorList>
    </citation>
    <scope>NUCLEOTIDE SEQUENCE [LARGE SCALE GENOMIC DNA]</scope>
    <source>
        <strain evidence="1 2">4129</strain>
    </source>
</reference>
<gene>
    <name evidence="1" type="ORF">J2W48_001947</name>
</gene>
<organism evidence="1 2">
    <name type="scientific">Flavobacterium piscis</name>
    <dbReference type="NCBI Taxonomy" id="1114874"/>
    <lineage>
        <taxon>Bacteria</taxon>
        <taxon>Pseudomonadati</taxon>
        <taxon>Bacteroidota</taxon>
        <taxon>Flavobacteriia</taxon>
        <taxon>Flavobacteriales</taxon>
        <taxon>Flavobacteriaceae</taxon>
        <taxon>Flavobacterium</taxon>
    </lineage>
</organism>
<evidence type="ECO:0000313" key="1">
    <source>
        <dbReference type="EMBL" id="MDR7210008.1"/>
    </source>
</evidence>
<name>A0ABU1Y6Z6_9FLAO</name>
<proteinExistence type="predicted"/>
<accession>A0ABU1Y6Z6</accession>
<keyword evidence="2" id="KW-1185">Reference proteome</keyword>
<sequence>MLTEKFQQVTQIAKLIAVDSQNWKSNLPIEIDDIFAR</sequence>